<dbReference type="AlphaFoldDB" id="A0AAV7J8F6"/>
<gene>
    <name evidence="3" type="ORF">KQX54_011127</name>
</gene>
<protein>
    <submittedName>
        <fullName evidence="3">Uncharacterized protein</fullName>
    </submittedName>
</protein>
<feature type="signal peptide" evidence="2">
    <location>
        <begin position="1"/>
        <end position="22"/>
    </location>
</feature>
<comment type="caution">
    <text evidence="3">The sequence shown here is derived from an EMBL/GenBank/DDBJ whole genome shotgun (WGS) entry which is preliminary data.</text>
</comment>
<keyword evidence="2" id="KW-0732">Signal</keyword>
<reference evidence="3 4" key="1">
    <citation type="journal article" date="2021" name="J. Hered.">
        <title>A chromosome-level genome assembly of the parasitoid wasp, Cotesia glomerata (Hymenoptera: Braconidae).</title>
        <authorList>
            <person name="Pinto B.J."/>
            <person name="Weis J.J."/>
            <person name="Gamble T."/>
            <person name="Ode P.J."/>
            <person name="Paul R."/>
            <person name="Zaspel J.M."/>
        </authorList>
    </citation>
    <scope>NUCLEOTIDE SEQUENCE [LARGE SCALE GENOMIC DNA]</scope>
    <source>
        <strain evidence="3">CgM1</strain>
    </source>
</reference>
<organism evidence="3 4">
    <name type="scientific">Cotesia glomerata</name>
    <name type="common">Lepidopteran parasitic wasp</name>
    <name type="synonym">Apanteles glomeratus</name>
    <dbReference type="NCBI Taxonomy" id="32391"/>
    <lineage>
        <taxon>Eukaryota</taxon>
        <taxon>Metazoa</taxon>
        <taxon>Ecdysozoa</taxon>
        <taxon>Arthropoda</taxon>
        <taxon>Hexapoda</taxon>
        <taxon>Insecta</taxon>
        <taxon>Pterygota</taxon>
        <taxon>Neoptera</taxon>
        <taxon>Endopterygota</taxon>
        <taxon>Hymenoptera</taxon>
        <taxon>Apocrita</taxon>
        <taxon>Ichneumonoidea</taxon>
        <taxon>Braconidae</taxon>
        <taxon>Microgastrinae</taxon>
        <taxon>Cotesia</taxon>
    </lineage>
</organism>
<feature type="chain" id="PRO_5043709195" evidence="2">
    <location>
        <begin position="23"/>
        <end position="230"/>
    </location>
</feature>
<evidence type="ECO:0000313" key="3">
    <source>
        <dbReference type="EMBL" id="KAH0567627.1"/>
    </source>
</evidence>
<evidence type="ECO:0000313" key="4">
    <source>
        <dbReference type="Proteomes" id="UP000826195"/>
    </source>
</evidence>
<evidence type="ECO:0000256" key="2">
    <source>
        <dbReference type="SAM" id="SignalP"/>
    </source>
</evidence>
<evidence type="ECO:0000256" key="1">
    <source>
        <dbReference type="SAM" id="MobiDB-lite"/>
    </source>
</evidence>
<name>A0AAV7J8F6_COTGL</name>
<dbReference type="Proteomes" id="UP000826195">
    <property type="component" value="Unassembled WGS sequence"/>
</dbReference>
<accession>A0AAV7J8F6</accession>
<dbReference type="EMBL" id="JAHXZJ010000001">
    <property type="protein sequence ID" value="KAH0567627.1"/>
    <property type="molecule type" value="Genomic_DNA"/>
</dbReference>
<feature type="region of interest" description="Disordered" evidence="1">
    <location>
        <begin position="166"/>
        <end position="189"/>
    </location>
</feature>
<proteinExistence type="predicted"/>
<sequence length="230" mass="26301">MGMIKFCSIALLMTTVMTTGTARYIPASNYILLEKLINQYDPSGVNYDYGEDDQDNQVALKKDALLLEKLMLTLQKNAEDDSNAIELQDRKELALNDPRLQKFMIRRNRSENRKTGMDLQRRGRINGSVYWKFFLHGPRKLISLLKILLISIFRFLSTHTTPPQIKNDVSCSKKIPGETGQPSSKRRSYVERSQENSIAIVTCGTCDHPRRPLKVDNGSNGVFGRVNQWF</sequence>
<keyword evidence="4" id="KW-1185">Reference proteome</keyword>